<dbReference type="Pfam" id="PF00440">
    <property type="entry name" value="TetR_N"/>
    <property type="match status" value="1"/>
</dbReference>
<dbReference type="PROSITE" id="PS01081">
    <property type="entry name" value="HTH_TETR_1"/>
    <property type="match status" value="1"/>
</dbReference>
<dbReference type="Gene3D" id="1.10.357.10">
    <property type="entry name" value="Tetracycline Repressor, domain 2"/>
    <property type="match status" value="1"/>
</dbReference>
<organism evidence="6 7">
    <name type="scientific">Klebsiella oxytoca</name>
    <dbReference type="NCBI Taxonomy" id="571"/>
    <lineage>
        <taxon>Bacteria</taxon>
        <taxon>Pseudomonadati</taxon>
        <taxon>Pseudomonadota</taxon>
        <taxon>Gammaproteobacteria</taxon>
        <taxon>Enterobacterales</taxon>
        <taxon>Enterobacteriaceae</taxon>
        <taxon>Klebsiella/Raoultella group</taxon>
        <taxon>Klebsiella</taxon>
    </lineage>
</organism>
<gene>
    <name evidence="6" type="ORF">GJ746_08220</name>
</gene>
<dbReference type="Proteomes" id="UP000427108">
    <property type="component" value="Chromosome"/>
</dbReference>
<feature type="DNA-binding region" description="H-T-H motif" evidence="4">
    <location>
        <begin position="37"/>
        <end position="56"/>
    </location>
</feature>
<dbReference type="SUPFAM" id="SSF48498">
    <property type="entry name" value="Tetracyclin repressor-like, C-terminal domain"/>
    <property type="match status" value="1"/>
</dbReference>
<evidence type="ECO:0000259" key="5">
    <source>
        <dbReference type="PROSITE" id="PS50977"/>
    </source>
</evidence>
<keyword evidence="1" id="KW-0805">Transcription regulation</keyword>
<evidence type="ECO:0000256" key="3">
    <source>
        <dbReference type="ARBA" id="ARBA00023163"/>
    </source>
</evidence>
<evidence type="ECO:0000313" key="7">
    <source>
        <dbReference type="Proteomes" id="UP000427108"/>
    </source>
</evidence>
<feature type="domain" description="HTH tetR-type" evidence="5">
    <location>
        <begin position="14"/>
        <end position="74"/>
    </location>
</feature>
<dbReference type="InterPro" id="IPR001647">
    <property type="entry name" value="HTH_TetR"/>
</dbReference>
<dbReference type="PANTHER" id="PTHR47506:SF1">
    <property type="entry name" value="HTH-TYPE TRANSCRIPTIONAL REGULATOR YJDC"/>
    <property type="match status" value="1"/>
</dbReference>
<evidence type="ECO:0000256" key="4">
    <source>
        <dbReference type="PROSITE-ProRule" id="PRU00335"/>
    </source>
</evidence>
<evidence type="ECO:0000256" key="2">
    <source>
        <dbReference type="ARBA" id="ARBA00023125"/>
    </source>
</evidence>
<evidence type="ECO:0000256" key="1">
    <source>
        <dbReference type="ARBA" id="ARBA00023015"/>
    </source>
</evidence>
<accession>A0A6B8MIB5</accession>
<name>A0A6B8MIB5_KLEOX</name>
<reference evidence="6 7" key="1">
    <citation type="submission" date="2019-11" db="EMBL/GenBank/DDBJ databases">
        <title>Isolation and Application of One Kind of P-Hydroxybenzoic Acid Degrading Bacterium in Mitigating Cropping Obstacle of Cucumber.</title>
        <authorList>
            <person name="Wu F."/>
            <person name="An Y."/>
        </authorList>
    </citation>
    <scope>NUCLEOTIDE SEQUENCE [LARGE SCALE GENOMIC DNA]</scope>
    <source>
        <strain evidence="6 7">P620</strain>
    </source>
</reference>
<dbReference type="AlphaFoldDB" id="A0A6B8MIB5"/>
<sequence>MTTKNAVTRGRPRDFDRDEALEKALETFWQYGYEASSLALLKTAMGINSPSLYAAFGSKNALFTEAVTFYLAKYGAYREKALQSAKSAREGIAALFEQTLTQFYADQRHRGCFVVLAALLGSQDSAPIRAILNEERRRTALLFERRLMEECVAGDPAARQQAYILAEYFTTVLFGLSVQVRDGVSEHEVRAVVELALSVFDRHGEKS</sequence>
<dbReference type="PROSITE" id="PS50977">
    <property type="entry name" value="HTH_TETR_2"/>
    <property type="match status" value="1"/>
</dbReference>
<dbReference type="OrthoDB" id="270177at2"/>
<dbReference type="SUPFAM" id="SSF46689">
    <property type="entry name" value="Homeodomain-like"/>
    <property type="match status" value="1"/>
</dbReference>
<dbReference type="InterPro" id="IPR036271">
    <property type="entry name" value="Tet_transcr_reg_TetR-rel_C_sf"/>
</dbReference>
<evidence type="ECO:0000313" key="6">
    <source>
        <dbReference type="EMBL" id="QGN37285.1"/>
    </source>
</evidence>
<dbReference type="RefSeq" id="WP_154679746.1">
    <property type="nucleotide sequence ID" value="NZ_CP046115.1"/>
</dbReference>
<dbReference type="Gene3D" id="1.10.10.60">
    <property type="entry name" value="Homeodomain-like"/>
    <property type="match status" value="1"/>
</dbReference>
<dbReference type="GO" id="GO:0003677">
    <property type="term" value="F:DNA binding"/>
    <property type="evidence" value="ECO:0007669"/>
    <property type="project" value="UniProtKB-UniRule"/>
</dbReference>
<dbReference type="InterPro" id="IPR009057">
    <property type="entry name" value="Homeodomain-like_sf"/>
</dbReference>
<protein>
    <submittedName>
        <fullName evidence="6">TetR family transcriptional regulator</fullName>
    </submittedName>
</protein>
<proteinExistence type="predicted"/>
<dbReference type="PANTHER" id="PTHR47506">
    <property type="entry name" value="TRANSCRIPTIONAL REGULATORY PROTEIN"/>
    <property type="match status" value="1"/>
</dbReference>
<keyword evidence="3" id="KW-0804">Transcription</keyword>
<dbReference type="EMBL" id="CP046115">
    <property type="protein sequence ID" value="QGN37285.1"/>
    <property type="molecule type" value="Genomic_DNA"/>
</dbReference>
<dbReference type="InterPro" id="IPR023772">
    <property type="entry name" value="DNA-bd_HTH_TetR-type_CS"/>
</dbReference>
<keyword evidence="2 4" id="KW-0238">DNA-binding</keyword>